<dbReference type="InterPro" id="IPR006659">
    <property type="entry name" value="Arsenate_reductase"/>
</dbReference>
<dbReference type="CDD" id="cd03034">
    <property type="entry name" value="ArsC_ArsC"/>
    <property type="match status" value="1"/>
</dbReference>
<evidence type="ECO:0000313" key="5">
    <source>
        <dbReference type="EMBL" id="RUO38522.1"/>
    </source>
</evidence>
<keyword evidence="2 4" id="KW-0560">Oxidoreductase</keyword>
<keyword evidence="6" id="KW-1185">Reference proteome</keyword>
<dbReference type="AlphaFoldDB" id="A0A432WXL4"/>
<dbReference type="Proteomes" id="UP000286934">
    <property type="component" value="Unassembled WGS sequence"/>
</dbReference>
<evidence type="ECO:0000256" key="2">
    <source>
        <dbReference type="ARBA" id="ARBA00023002"/>
    </source>
</evidence>
<dbReference type="PANTHER" id="PTHR30041:SF4">
    <property type="entry name" value="ARSENATE REDUCTASE"/>
    <property type="match status" value="1"/>
</dbReference>
<evidence type="ECO:0000313" key="6">
    <source>
        <dbReference type="Proteomes" id="UP000286934"/>
    </source>
</evidence>
<evidence type="ECO:0000256" key="1">
    <source>
        <dbReference type="ARBA" id="ARBA00007198"/>
    </source>
</evidence>
<dbReference type="PANTHER" id="PTHR30041">
    <property type="entry name" value="ARSENATE REDUCTASE"/>
    <property type="match status" value="1"/>
</dbReference>
<dbReference type="NCBIfam" id="TIGR00014">
    <property type="entry name" value="arsC"/>
    <property type="match status" value="1"/>
</dbReference>
<comment type="caution">
    <text evidence="5">The sequence shown here is derived from an EMBL/GenBank/DDBJ whole genome shotgun (WGS) entry which is preliminary data.</text>
</comment>
<dbReference type="PROSITE" id="PS51353">
    <property type="entry name" value="ARSC"/>
    <property type="match status" value="1"/>
</dbReference>
<gene>
    <name evidence="5" type="primary">arsC</name>
    <name evidence="5" type="ORF">CWE13_02450</name>
</gene>
<comment type="catalytic activity">
    <reaction evidence="4">
        <text>[glutaredoxin]-dithiol + arsenate + glutathione + H(+) = glutathionyl-S-S-[glutaredoxin] + arsenite + H2O</text>
        <dbReference type="Rhea" id="RHEA:22016"/>
        <dbReference type="Rhea" id="RHEA-COMP:10729"/>
        <dbReference type="Rhea" id="RHEA-COMP:17668"/>
        <dbReference type="ChEBI" id="CHEBI:15377"/>
        <dbReference type="ChEBI" id="CHEBI:15378"/>
        <dbReference type="ChEBI" id="CHEBI:29242"/>
        <dbReference type="ChEBI" id="CHEBI:29950"/>
        <dbReference type="ChEBI" id="CHEBI:48597"/>
        <dbReference type="ChEBI" id="CHEBI:57925"/>
        <dbReference type="ChEBI" id="CHEBI:146199"/>
        <dbReference type="EC" id="1.20.4.1"/>
    </reaction>
</comment>
<dbReference type="OrthoDB" id="9790554at2"/>
<dbReference type="InterPro" id="IPR036249">
    <property type="entry name" value="Thioredoxin-like_sf"/>
</dbReference>
<dbReference type="InterPro" id="IPR006660">
    <property type="entry name" value="Arsenate_reductase-like"/>
</dbReference>
<dbReference type="Gene3D" id="3.40.30.10">
    <property type="entry name" value="Glutaredoxin"/>
    <property type="match status" value="1"/>
</dbReference>
<evidence type="ECO:0000256" key="3">
    <source>
        <dbReference type="PROSITE-ProRule" id="PRU01282"/>
    </source>
</evidence>
<dbReference type="GO" id="GO:0008794">
    <property type="term" value="F:arsenate reductase (glutaredoxin) activity"/>
    <property type="evidence" value="ECO:0007669"/>
    <property type="project" value="UniProtKB-UniRule"/>
</dbReference>
<comment type="similarity">
    <text evidence="1 3 4">Belongs to the ArsC family.</text>
</comment>
<name>A0A432WXL4_9GAMM</name>
<dbReference type="SUPFAM" id="SSF52833">
    <property type="entry name" value="Thioredoxin-like"/>
    <property type="match status" value="1"/>
</dbReference>
<dbReference type="Pfam" id="PF03960">
    <property type="entry name" value="ArsC"/>
    <property type="match status" value="1"/>
</dbReference>
<organism evidence="5 6">
    <name type="scientific">Aliidiomarina shirensis</name>
    <dbReference type="NCBI Taxonomy" id="1048642"/>
    <lineage>
        <taxon>Bacteria</taxon>
        <taxon>Pseudomonadati</taxon>
        <taxon>Pseudomonadota</taxon>
        <taxon>Gammaproteobacteria</taxon>
        <taxon>Alteromonadales</taxon>
        <taxon>Idiomarinaceae</taxon>
        <taxon>Aliidiomarina</taxon>
    </lineage>
</organism>
<sequence>MSAFTIYHNPRCSKSRETLKLLEEKGVQPTVIEYLQTPPSAATIIALSKGLALPIASMLRVKEDEYKALHLKAFTGTDEELAEIVSRHPKILERPIVVRESDQHARIGRPPEAVLELL</sequence>
<dbReference type="EMBL" id="PIPP01000001">
    <property type="protein sequence ID" value="RUO38522.1"/>
    <property type="molecule type" value="Genomic_DNA"/>
</dbReference>
<dbReference type="EC" id="1.20.4.1" evidence="4"/>
<proteinExistence type="inferred from homology"/>
<protein>
    <recommendedName>
        <fullName evidence="4">Arsenate reductase</fullName>
        <ecNumber evidence="4">1.20.4.1</ecNumber>
    </recommendedName>
</protein>
<reference evidence="6" key="1">
    <citation type="journal article" date="2018" name="Front. Microbiol.">
        <title>Genome-Based Analysis Reveals the Taxonomy and Diversity of the Family Idiomarinaceae.</title>
        <authorList>
            <person name="Liu Y."/>
            <person name="Lai Q."/>
            <person name="Shao Z."/>
        </authorList>
    </citation>
    <scope>NUCLEOTIDE SEQUENCE [LARGE SCALE GENOMIC DNA]</scope>
    <source>
        <strain evidence="6">AIS</strain>
    </source>
</reference>
<evidence type="ECO:0000256" key="4">
    <source>
        <dbReference type="RuleBase" id="RU362029"/>
    </source>
</evidence>
<dbReference type="RefSeq" id="WP_126805740.1">
    <property type="nucleotide sequence ID" value="NZ_PIPP01000001.1"/>
</dbReference>
<accession>A0A432WXL4</accession>